<name>A0A1G7S2W9_9RHOB</name>
<sequence length="330" mass="36744">MNKHSKQFSDDAAIRKTVQGLRQLYIPRPEFNALDARFSSLLEQRRADAADGVAFKARGLMLIGASGSGKTTAVRELIRKYSAEIQTDPGYEICEYIGLQVPSPATMKFVGAATLRALGYPFSGNKQGPAIWDQVKEQLKLRQTIFLGFDEAQDLARFQTDKERQSVVNTLKSLMENSVWPVGLLLSGMPDLKKIVNQDPQLARRVDPIEIGRLHSIRDTGAVLKMVQKYADRAQIAVDSSVQSEAFAMRLMHAADYQFGLLAEIVVLAVSQALFTDGFEAKLCLQHFADVFRDRNGADVWMNVFLADDYGRIDPRRLLDNDGDGEDAVL</sequence>
<evidence type="ECO:0000313" key="2">
    <source>
        <dbReference type="Proteomes" id="UP000182284"/>
    </source>
</evidence>
<gene>
    <name evidence="1" type="ORF">SAMN04488117_11342</name>
</gene>
<dbReference type="Gene3D" id="3.40.50.300">
    <property type="entry name" value="P-loop containing nucleotide triphosphate hydrolases"/>
    <property type="match status" value="1"/>
</dbReference>
<dbReference type="InterPro" id="IPR027417">
    <property type="entry name" value="P-loop_NTPase"/>
</dbReference>
<dbReference type="Proteomes" id="UP000182284">
    <property type="component" value="Unassembled WGS sequence"/>
</dbReference>
<evidence type="ECO:0000313" key="1">
    <source>
        <dbReference type="EMBL" id="SDG16779.1"/>
    </source>
</evidence>
<dbReference type="SUPFAM" id="SSF52540">
    <property type="entry name" value="P-loop containing nucleoside triphosphate hydrolases"/>
    <property type="match status" value="1"/>
</dbReference>
<dbReference type="Pfam" id="PF05621">
    <property type="entry name" value="TniB"/>
    <property type="match status" value="1"/>
</dbReference>
<reference evidence="1 2" key="1">
    <citation type="submission" date="2016-10" db="EMBL/GenBank/DDBJ databases">
        <authorList>
            <person name="de Groot N.N."/>
        </authorList>
    </citation>
    <scope>NUCLEOTIDE SEQUENCE [LARGE SCALE GENOMIC DNA]</scope>
    <source>
        <strain evidence="1 2">DSM 27375</strain>
    </source>
</reference>
<organism evidence="1 2">
    <name type="scientific">Celeribacter baekdonensis</name>
    <dbReference type="NCBI Taxonomy" id="875171"/>
    <lineage>
        <taxon>Bacteria</taxon>
        <taxon>Pseudomonadati</taxon>
        <taxon>Pseudomonadota</taxon>
        <taxon>Alphaproteobacteria</taxon>
        <taxon>Rhodobacterales</taxon>
        <taxon>Roseobacteraceae</taxon>
        <taxon>Celeribacter</taxon>
    </lineage>
</organism>
<accession>A0A1G7S2W9</accession>
<dbReference type="InterPro" id="IPR008868">
    <property type="entry name" value="TniB"/>
</dbReference>
<dbReference type="RefSeq" id="WP_074646477.1">
    <property type="nucleotide sequence ID" value="NZ_FNBL01000013.1"/>
</dbReference>
<dbReference type="EMBL" id="FNBL01000013">
    <property type="protein sequence ID" value="SDG16779.1"/>
    <property type="molecule type" value="Genomic_DNA"/>
</dbReference>
<protein>
    <submittedName>
        <fullName evidence="1">AAA domain-containing protein</fullName>
    </submittedName>
</protein>
<proteinExistence type="predicted"/>
<dbReference type="AlphaFoldDB" id="A0A1G7S2W9"/>